<dbReference type="Proteomes" id="UP000030960">
    <property type="component" value="Unassembled WGS sequence"/>
</dbReference>
<accession>A0A0B3SX62</accession>
<dbReference type="PANTHER" id="PTHR33164:SF43">
    <property type="entry name" value="HTH-TYPE TRANSCRIPTIONAL REPRESSOR YETL"/>
    <property type="match status" value="1"/>
</dbReference>
<reference evidence="1 2" key="1">
    <citation type="submission" date="2014-10" db="EMBL/GenBank/DDBJ databases">
        <title>Genome sequence of Ponticoccus sp. strain UMTAT08 isolated from clonal culture of toxic dinoflagellate Alexandrium tamiyavanichii.</title>
        <authorList>
            <person name="Gan H.Y."/>
            <person name="Muhd D.-D."/>
            <person name="Mohd Noor M.E."/>
            <person name="Yeong Y.S."/>
            <person name="Usup G."/>
        </authorList>
    </citation>
    <scope>NUCLEOTIDE SEQUENCE [LARGE SCALE GENOMIC DNA]</scope>
    <source>
        <strain evidence="1 2">UMTAT08</strain>
    </source>
</reference>
<organism evidence="1 2">
    <name type="scientific">Mameliella alba</name>
    <dbReference type="NCBI Taxonomy" id="561184"/>
    <lineage>
        <taxon>Bacteria</taxon>
        <taxon>Pseudomonadati</taxon>
        <taxon>Pseudomonadota</taxon>
        <taxon>Alphaproteobacteria</taxon>
        <taxon>Rhodobacterales</taxon>
        <taxon>Roseobacteraceae</taxon>
        <taxon>Mameliella</taxon>
    </lineage>
</organism>
<comment type="caution">
    <text evidence="1">The sequence shown here is derived from an EMBL/GenBank/DDBJ whole genome shotgun (WGS) entry which is preliminary data.</text>
</comment>
<dbReference type="InterPro" id="IPR036390">
    <property type="entry name" value="WH_DNA-bd_sf"/>
</dbReference>
<dbReference type="SUPFAM" id="SSF46785">
    <property type="entry name" value="Winged helix' DNA-binding domain"/>
    <property type="match status" value="1"/>
</dbReference>
<protein>
    <submittedName>
        <fullName evidence="1">Transcriptional regulator marR/emrR family protein</fullName>
    </submittedName>
</protein>
<dbReference type="STRING" id="561184.SAMN05216376_10345"/>
<dbReference type="AlphaFoldDB" id="A0A0B3SX62"/>
<dbReference type="InterPro" id="IPR039422">
    <property type="entry name" value="MarR/SlyA-like"/>
</dbReference>
<dbReference type="PANTHER" id="PTHR33164">
    <property type="entry name" value="TRANSCRIPTIONAL REGULATOR, MARR FAMILY"/>
    <property type="match status" value="1"/>
</dbReference>
<keyword evidence="2" id="KW-1185">Reference proteome</keyword>
<dbReference type="InterPro" id="IPR000835">
    <property type="entry name" value="HTH_MarR-typ"/>
</dbReference>
<dbReference type="EMBL" id="JSUQ01000001">
    <property type="protein sequence ID" value="KHQ55009.1"/>
    <property type="molecule type" value="Genomic_DNA"/>
</dbReference>
<gene>
    <name evidence="1" type="ORF">OA50_00043</name>
</gene>
<dbReference type="Gene3D" id="1.10.10.10">
    <property type="entry name" value="Winged helix-like DNA-binding domain superfamily/Winged helix DNA-binding domain"/>
    <property type="match status" value="1"/>
</dbReference>
<dbReference type="Pfam" id="PF12802">
    <property type="entry name" value="MarR_2"/>
    <property type="match status" value="1"/>
</dbReference>
<dbReference type="SMART" id="SM00347">
    <property type="entry name" value="HTH_MARR"/>
    <property type="match status" value="1"/>
</dbReference>
<name>A0A0B3SX62_9RHOB</name>
<sequence length="156" mass="17546">MDSNHDTGGPQRAPLANFLTYRFARVQSKLNAQASRILREHSGVTITQWRIIAVIGDGGPCTSAQLSRMTAMDKGLISRNVKSLNAEGYLSVTRDQTDNRALYLDLTEKGREVFERTMPRMQARQKALRAYLDKSQIDLLMQTFDTLEKAAEDPNV</sequence>
<dbReference type="PROSITE" id="PS50995">
    <property type="entry name" value="HTH_MARR_2"/>
    <property type="match status" value="1"/>
</dbReference>
<dbReference type="RefSeq" id="WP_043135913.1">
    <property type="nucleotide sequence ID" value="NZ_AP022337.1"/>
</dbReference>
<dbReference type="GeneID" id="66500050"/>
<evidence type="ECO:0000313" key="1">
    <source>
        <dbReference type="EMBL" id="KHQ55009.1"/>
    </source>
</evidence>
<evidence type="ECO:0000313" key="2">
    <source>
        <dbReference type="Proteomes" id="UP000030960"/>
    </source>
</evidence>
<dbReference type="InterPro" id="IPR036388">
    <property type="entry name" value="WH-like_DNA-bd_sf"/>
</dbReference>
<dbReference type="GO" id="GO:0003700">
    <property type="term" value="F:DNA-binding transcription factor activity"/>
    <property type="evidence" value="ECO:0007669"/>
    <property type="project" value="InterPro"/>
</dbReference>
<proteinExistence type="predicted"/>
<dbReference type="GO" id="GO:0006950">
    <property type="term" value="P:response to stress"/>
    <property type="evidence" value="ECO:0007669"/>
    <property type="project" value="TreeGrafter"/>
</dbReference>